<sequence>MSHLMKENQERDQIMVTMSTSISFLTKRLAENKLKKVNMVDDMQGYPLQMQETLSVKVLILMLTIFDDGKVVDEVEVNQCVNLEEDKTILSPEDIEKWLVKKTMDAKIERYTERLKLATMRIPFIDAHKEMLDFAKYLKELLIKNRYEMPKGYENILVIDDPKGYMIQQIQARRLDT</sequence>
<comment type="caution">
    <text evidence="1">The sequence shown here is derived from an EMBL/GenBank/DDBJ whole genome shotgun (WGS) entry which is preliminary data.</text>
</comment>
<proteinExistence type="predicted"/>
<dbReference type="EMBL" id="JACEIK010003803">
    <property type="protein sequence ID" value="MCD9643178.1"/>
    <property type="molecule type" value="Genomic_DNA"/>
</dbReference>
<protein>
    <submittedName>
        <fullName evidence="1">Uncharacterized protein</fullName>
    </submittedName>
</protein>
<accession>A0ABS8VAH0</accession>
<organism evidence="1 2">
    <name type="scientific">Datura stramonium</name>
    <name type="common">Jimsonweed</name>
    <name type="synonym">Common thornapple</name>
    <dbReference type="NCBI Taxonomy" id="4076"/>
    <lineage>
        <taxon>Eukaryota</taxon>
        <taxon>Viridiplantae</taxon>
        <taxon>Streptophyta</taxon>
        <taxon>Embryophyta</taxon>
        <taxon>Tracheophyta</taxon>
        <taxon>Spermatophyta</taxon>
        <taxon>Magnoliopsida</taxon>
        <taxon>eudicotyledons</taxon>
        <taxon>Gunneridae</taxon>
        <taxon>Pentapetalae</taxon>
        <taxon>asterids</taxon>
        <taxon>lamiids</taxon>
        <taxon>Solanales</taxon>
        <taxon>Solanaceae</taxon>
        <taxon>Solanoideae</taxon>
        <taxon>Datureae</taxon>
        <taxon>Datura</taxon>
    </lineage>
</organism>
<dbReference type="Proteomes" id="UP000823775">
    <property type="component" value="Unassembled WGS sequence"/>
</dbReference>
<name>A0ABS8VAH0_DATST</name>
<reference evidence="1 2" key="1">
    <citation type="journal article" date="2021" name="BMC Genomics">
        <title>Datura genome reveals duplications of psychoactive alkaloid biosynthetic genes and high mutation rate following tissue culture.</title>
        <authorList>
            <person name="Rajewski A."/>
            <person name="Carter-House D."/>
            <person name="Stajich J."/>
            <person name="Litt A."/>
        </authorList>
    </citation>
    <scope>NUCLEOTIDE SEQUENCE [LARGE SCALE GENOMIC DNA]</scope>
    <source>
        <strain evidence="1">AR-01</strain>
    </source>
</reference>
<evidence type="ECO:0000313" key="2">
    <source>
        <dbReference type="Proteomes" id="UP000823775"/>
    </source>
</evidence>
<evidence type="ECO:0000313" key="1">
    <source>
        <dbReference type="EMBL" id="MCD9643178.1"/>
    </source>
</evidence>
<keyword evidence="2" id="KW-1185">Reference proteome</keyword>
<gene>
    <name evidence="1" type="ORF">HAX54_030398</name>
</gene>